<accession>A0A2K9NRL1</accession>
<dbReference type="Gene3D" id="3.50.50.60">
    <property type="entry name" value="FAD/NAD(P)-binding domain"/>
    <property type="match status" value="1"/>
</dbReference>
<keyword evidence="4" id="KW-0274">FAD</keyword>
<reference evidence="7 8" key="1">
    <citation type="submission" date="2018-01" db="EMBL/GenBank/DDBJ databases">
        <title>Complete genome sequence of Bacteriovorax stolpii DSM12778.</title>
        <authorList>
            <person name="Tang B."/>
            <person name="Chang J."/>
        </authorList>
    </citation>
    <scope>NUCLEOTIDE SEQUENCE [LARGE SCALE GENOMIC DNA]</scope>
    <source>
        <strain evidence="7 8">DSM 12778</strain>
    </source>
</reference>
<proteinExistence type="inferred from homology"/>
<evidence type="ECO:0000256" key="5">
    <source>
        <dbReference type="ARBA" id="ARBA00023002"/>
    </source>
</evidence>
<dbReference type="OrthoDB" id="5287568at2"/>
<dbReference type="Pfam" id="PF01266">
    <property type="entry name" value="DAO"/>
    <property type="match status" value="1"/>
</dbReference>
<keyword evidence="8" id="KW-1185">Reference proteome</keyword>
<protein>
    <recommendedName>
        <fullName evidence="6">FAD dependent oxidoreductase domain-containing protein</fullName>
    </recommendedName>
</protein>
<keyword evidence="3" id="KW-0285">Flavoprotein</keyword>
<evidence type="ECO:0000256" key="2">
    <source>
        <dbReference type="ARBA" id="ARBA00007330"/>
    </source>
</evidence>
<dbReference type="PANTHER" id="PTHR11985:SF15">
    <property type="entry name" value="GLYCEROL-3-PHOSPHATE DEHYDROGENASE, MITOCHONDRIAL"/>
    <property type="match status" value="1"/>
</dbReference>
<gene>
    <name evidence="7" type="ORF">C0V70_08610</name>
</gene>
<dbReference type="KEGG" id="bsto:C0V70_08610"/>
<dbReference type="SUPFAM" id="SSF51905">
    <property type="entry name" value="FAD/NAD(P)-binding domain"/>
    <property type="match status" value="1"/>
</dbReference>
<dbReference type="EMBL" id="CP025704">
    <property type="protein sequence ID" value="AUN98166.1"/>
    <property type="molecule type" value="Genomic_DNA"/>
</dbReference>
<dbReference type="Proteomes" id="UP000235584">
    <property type="component" value="Chromosome"/>
</dbReference>
<evidence type="ECO:0000313" key="8">
    <source>
        <dbReference type="Proteomes" id="UP000235584"/>
    </source>
</evidence>
<evidence type="ECO:0000256" key="4">
    <source>
        <dbReference type="ARBA" id="ARBA00022827"/>
    </source>
</evidence>
<keyword evidence="5" id="KW-0560">Oxidoreductase</keyword>
<dbReference type="InterPro" id="IPR036188">
    <property type="entry name" value="FAD/NAD-bd_sf"/>
</dbReference>
<name>A0A2K9NRL1_BACTC</name>
<comment type="similarity">
    <text evidence="2">Belongs to the FAD-dependent glycerol-3-phosphate dehydrogenase family.</text>
</comment>
<feature type="domain" description="FAD dependent oxidoreductase" evidence="6">
    <location>
        <begin position="25"/>
        <end position="387"/>
    </location>
</feature>
<evidence type="ECO:0000256" key="1">
    <source>
        <dbReference type="ARBA" id="ARBA00001974"/>
    </source>
</evidence>
<sequence length="494" mass="56626">MQCHSCHRRPGDHLKTTPVKDSYKTVIVGGGIVGAGIFRDLVLNGVETLLIDAGDFSSQTSERSSKMLHGGIRYLENMDFPLVFEALHEKNLWLKLTPHLTREVPFYMPVYKDSKRPLWMIRIGLFLYDLLSSFKNSPFSMKNRDECVRDIKGLNPEGLSGAGVYYDGIMDDAKITLEVIYDALNEPHAFAINHTKVTNVRKINSKNTLTLKDQLTGEEKNIIADQVVYALGPFTDSFLKQYSFYHWKDVLLPSKGSHIWIRSTDLPIAHPIVMTPQDEYGDRVIFVIPHGEKVLVGTTEVPNKDDLFHVKPTEEEIQYLLKNLNLYFPQSNLTKDKIIGSFAGIRPLVKEENTGGDRGKTSREHKVFQPASDTYVIAGGKYTTFRVMGREITQKICHRFHLSYNQDKTESPLRSPSVVGPFEWHLPSETELIHICEKEMPKTFEDLVVRRLSVLSRAIWKEKTKEDFDTYFNRHLKTLQRYLKISAEDIAKFN</sequence>
<evidence type="ECO:0000259" key="6">
    <source>
        <dbReference type="Pfam" id="PF01266"/>
    </source>
</evidence>
<evidence type="ECO:0000313" key="7">
    <source>
        <dbReference type="EMBL" id="AUN98166.1"/>
    </source>
</evidence>
<dbReference type="InterPro" id="IPR006076">
    <property type="entry name" value="FAD-dep_OxRdtase"/>
</dbReference>
<dbReference type="PRINTS" id="PR01001">
    <property type="entry name" value="FADG3PDH"/>
</dbReference>
<dbReference type="Gene3D" id="3.30.9.10">
    <property type="entry name" value="D-Amino Acid Oxidase, subunit A, domain 2"/>
    <property type="match status" value="1"/>
</dbReference>
<dbReference type="GO" id="GO:0046168">
    <property type="term" value="P:glycerol-3-phosphate catabolic process"/>
    <property type="evidence" value="ECO:0007669"/>
    <property type="project" value="TreeGrafter"/>
</dbReference>
<comment type="cofactor">
    <cofactor evidence="1">
        <name>FAD</name>
        <dbReference type="ChEBI" id="CHEBI:57692"/>
    </cofactor>
</comment>
<organism evidence="7 8">
    <name type="scientific">Bacteriovorax stolpii</name>
    <name type="common">Bdellovibrio stolpii</name>
    <dbReference type="NCBI Taxonomy" id="960"/>
    <lineage>
        <taxon>Bacteria</taxon>
        <taxon>Pseudomonadati</taxon>
        <taxon>Bdellovibrionota</taxon>
        <taxon>Bacteriovoracia</taxon>
        <taxon>Bacteriovoracales</taxon>
        <taxon>Bacteriovoracaceae</taxon>
        <taxon>Bacteriovorax</taxon>
    </lineage>
</organism>
<dbReference type="PANTHER" id="PTHR11985">
    <property type="entry name" value="GLYCEROL-3-PHOSPHATE DEHYDROGENASE"/>
    <property type="match status" value="1"/>
</dbReference>
<dbReference type="InterPro" id="IPR000447">
    <property type="entry name" value="G3P_DH_FAD-dep"/>
</dbReference>
<evidence type="ECO:0000256" key="3">
    <source>
        <dbReference type="ARBA" id="ARBA00022630"/>
    </source>
</evidence>
<dbReference type="GO" id="GO:0004368">
    <property type="term" value="F:glycerol-3-phosphate dehydrogenase (quinone) activity"/>
    <property type="evidence" value="ECO:0007669"/>
    <property type="project" value="InterPro"/>
</dbReference>
<dbReference type="AlphaFoldDB" id="A0A2K9NRL1"/>